<dbReference type="NCBIfam" id="TIGR02551">
    <property type="entry name" value="SpaO_YscQ"/>
    <property type="match status" value="1"/>
</dbReference>
<evidence type="ECO:0000313" key="3">
    <source>
        <dbReference type="EMBL" id="GGC41756.1"/>
    </source>
</evidence>
<comment type="caution">
    <text evidence="3">The sequence shown here is derived from an EMBL/GenBank/DDBJ whole genome shotgun (WGS) entry which is preliminary data.</text>
</comment>
<dbReference type="SUPFAM" id="SSF101801">
    <property type="entry name" value="Surface presentation of antigens (SPOA)"/>
    <property type="match status" value="1"/>
</dbReference>
<dbReference type="Pfam" id="PF01052">
    <property type="entry name" value="FliMN_C"/>
    <property type="match status" value="1"/>
</dbReference>
<dbReference type="InterPro" id="IPR013385">
    <property type="entry name" value="T3SS_SpaO/YscQ/SpaO"/>
</dbReference>
<organism evidence="3 4">
    <name type="scientific">Paraburkholderia caffeinilytica</name>
    <dbReference type="NCBI Taxonomy" id="1761016"/>
    <lineage>
        <taxon>Bacteria</taxon>
        <taxon>Pseudomonadati</taxon>
        <taxon>Pseudomonadota</taxon>
        <taxon>Betaproteobacteria</taxon>
        <taxon>Burkholderiales</taxon>
        <taxon>Burkholderiaceae</taxon>
        <taxon>Paraburkholderia</taxon>
    </lineage>
</organism>
<reference evidence="4" key="1">
    <citation type="journal article" date="2019" name="Int. J. Syst. Evol. Microbiol.">
        <title>The Global Catalogue of Microorganisms (GCM) 10K type strain sequencing project: providing services to taxonomists for standard genome sequencing and annotation.</title>
        <authorList>
            <consortium name="The Broad Institute Genomics Platform"/>
            <consortium name="The Broad Institute Genome Sequencing Center for Infectious Disease"/>
            <person name="Wu L."/>
            <person name="Ma J."/>
        </authorList>
    </citation>
    <scope>NUCLEOTIDE SEQUENCE [LARGE SCALE GENOMIC DNA]</scope>
    <source>
        <strain evidence="4">CGMCC 1.15103</strain>
    </source>
</reference>
<accession>A0ABQ1MJL4</accession>
<feature type="domain" description="Flagellar motor switch protein FliN-like C-terminal" evidence="2">
    <location>
        <begin position="292"/>
        <end position="361"/>
    </location>
</feature>
<protein>
    <submittedName>
        <fullName evidence="3">Type III secretion-associated protein</fullName>
    </submittedName>
</protein>
<evidence type="ECO:0000313" key="4">
    <source>
        <dbReference type="Proteomes" id="UP000602004"/>
    </source>
</evidence>
<evidence type="ECO:0000259" key="2">
    <source>
        <dbReference type="Pfam" id="PF01052"/>
    </source>
</evidence>
<dbReference type="PANTHER" id="PTHR30034:SF6">
    <property type="entry name" value="YOP PROTEINS TRANSLOCATION PROTEIN Q"/>
    <property type="match status" value="1"/>
</dbReference>
<evidence type="ECO:0000256" key="1">
    <source>
        <dbReference type="ARBA" id="ARBA00009226"/>
    </source>
</evidence>
<proteinExistence type="inferred from homology"/>
<gene>
    <name evidence="3" type="primary">sctQ</name>
    <name evidence="3" type="ORF">GCM10011400_30760</name>
</gene>
<dbReference type="InterPro" id="IPR036429">
    <property type="entry name" value="SpoA-like_sf"/>
</dbReference>
<dbReference type="InterPro" id="IPR001543">
    <property type="entry name" value="FliN-like_C"/>
</dbReference>
<dbReference type="PANTHER" id="PTHR30034">
    <property type="entry name" value="FLAGELLAR MOTOR SWITCH PROTEIN FLIM"/>
    <property type="match status" value="1"/>
</dbReference>
<keyword evidence="4" id="KW-1185">Reference proteome</keyword>
<dbReference type="Gene3D" id="2.30.330.10">
    <property type="entry name" value="SpoA-like"/>
    <property type="match status" value="1"/>
</dbReference>
<comment type="similarity">
    <text evidence="1">Belongs to the FliN/MopA/SpaO family.</text>
</comment>
<dbReference type="Proteomes" id="UP000602004">
    <property type="component" value="Unassembled WGS sequence"/>
</dbReference>
<sequence>MIDAHDFDAACVDPGVIELTLASADDVSTVAVRVALDLHAYPPLSIAAWPDRDALTAKPPADVALRQAVAGVVLEPLFERLIRAGFKGPRVAAVRRGRLSEVATARKPMGEASADMPVVALSFQLGERRYEAALSAEPACYDLLDRLLHAEATPASVRSTATAASSASSACFDHALDTAAGLTVPGSLILGVKRLPVDTLHALEPGDVLLRAAFPSFDATLLDASSAPSSPHARPRAVAAWGTPGLTRVCAAVEIDGQSLVIVKEPNMSEELDPASTDAGLAIDDPADPIRIGELELPVQFEIDTVALPLAQLSALGPGYVLELPVPVADAQLRLVAHGQTIGYGELVTVGEHLGIRIIRMAHRHGPIQ</sequence>
<dbReference type="EMBL" id="BMHL01000004">
    <property type="protein sequence ID" value="GGC41756.1"/>
    <property type="molecule type" value="Genomic_DNA"/>
</dbReference>
<name>A0ABQ1MJL4_9BURK</name>